<dbReference type="GeneID" id="25295258"/>
<keyword evidence="2" id="KW-1185">Reference proteome</keyword>
<dbReference type="AlphaFoldDB" id="A0A0D2ICP9"/>
<dbReference type="OrthoDB" id="4138411at2759"/>
<dbReference type="RefSeq" id="XP_013270770.1">
    <property type="nucleotide sequence ID" value="XM_013415316.1"/>
</dbReference>
<dbReference type="Proteomes" id="UP000053617">
    <property type="component" value="Unassembled WGS sequence"/>
</dbReference>
<name>A0A0D2ICP9_9EURO</name>
<gene>
    <name evidence="1" type="ORF">Z518_07187</name>
</gene>
<protein>
    <recommendedName>
        <fullName evidence="3">Heterokaryon incompatibility domain-containing protein</fullName>
    </recommendedName>
</protein>
<proteinExistence type="predicted"/>
<dbReference type="PANTHER" id="PTHR39596">
    <property type="match status" value="1"/>
</dbReference>
<reference evidence="1 2" key="1">
    <citation type="submission" date="2015-01" db="EMBL/GenBank/DDBJ databases">
        <title>The Genome Sequence of Rhinocladiella mackenzie CBS 650.93.</title>
        <authorList>
            <consortium name="The Broad Institute Genomics Platform"/>
            <person name="Cuomo C."/>
            <person name="de Hoog S."/>
            <person name="Gorbushina A."/>
            <person name="Stielow B."/>
            <person name="Teixiera M."/>
            <person name="Abouelleil A."/>
            <person name="Chapman S.B."/>
            <person name="Priest M."/>
            <person name="Young S.K."/>
            <person name="Wortman J."/>
            <person name="Nusbaum C."/>
            <person name="Birren B."/>
        </authorList>
    </citation>
    <scope>NUCLEOTIDE SEQUENCE [LARGE SCALE GENOMIC DNA]</scope>
    <source>
        <strain evidence="1 2">CBS 650.93</strain>
    </source>
</reference>
<evidence type="ECO:0000313" key="1">
    <source>
        <dbReference type="EMBL" id="KIX03634.1"/>
    </source>
</evidence>
<dbReference type="VEuPathDB" id="FungiDB:Z518_07187"/>
<dbReference type="EMBL" id="KN847479">
    <property type="protein sequence ID" value="KIX03634.1"/>
    <property type="molecule type" value="Genomic_DNA"/>
</dbReference>
<evidence type="ECO:0000313" key="2">
    <source>
        <dbReference type="Proteomes" id="UP000053617"/>
    </source>
</evidence>
<dbReference type="PANTHER" id="PTHR39596:SF2">
    <property type="entry name" value="HET DOMAIN PROTEIN (AFU_ORTHOLOGUE AFUA_1G17550)-RELATED"/>
    <property type="match status" value="1"/>
</dbReference>
<evidence type="ECO:0008006" key="3">
    <source>
        <dbReference type="Google" id="ProtNLM"/>
    </source>
</evidence>
<organism evidence="1 2">
    <name type="scientific">Rhinocladiella mackenziei CBS 650.93</name>
    <dbReference type="NCBI Taxonomy" id="1442369"/>
    <lineage>
        <taxon>Eukaryota</taxon>
        <taxon>Fungi</taxon>
        <taxon>Dikarya</taxon>
        <taxon>Ascomycota</taxon>
        <taxon>Pezizomycotina</taxon>
        <taxon>Eurotiomycetes</taxon>
        <taxon>Chaetothyriomycetidae</taxon>
        <taxon>Chaetothyriales</taxon>
        <taxon>Herpotrichiellaceae</taxon>
        <taxon>Rhinocladiella</taxon>
    </lineage>
</organism>
<dbReference type="HOGENOM" id="CLU_318611_0_0_1"/>
<dbReference type="STRING" id="1442369.A0A0D2ICP9"/>
<sequence>MEGVLPSQPWLSPMSCVKVPCLSPSTHQPGKVPFYDFPRHSGLVSADDVASLARNFPTISSLASFMQSWLFFELLSAFLGQPVSRSDLVTDGFINLDQEAVHGHFWRWKKMLWRASNAQRREAQHAAQDMIHYALLKGDLFEEAADSFGRRDDGFDRVALSVKLLACLLIAVLDDTYVKSSGVLTRWIHTAFGRATFGMVKVANVLDPLHRGLNNPKLSFVDDYFSEMSLSNATKDVYGYEARFVPLHPSEPDSGRAASLLIRLLERNGWCPYRARQVCQSYDYMTVNNLAGLIRNRSSVEDHGRCLETRRCTAHDVEIKPTSTYPFRHECDGNCEFVRVPYEEIANIVRSGGIPVISCSIEGPLDVKIVRCTAQTAYTAISHVWSDGLGNPNENALPLCQLLWLREKIRQTYIEKYPSPLNEDGPMTTRWTIIHRWEISHVLRPDWLETPFGANRIFFWMDTLCIPVSLGSQKSVDNRELRFRAIKQIAPIFSGAINTLILDRGLQDTTSLVPHRAYQVCGDELATLILGSKWMERGWTLEEGCLARSCVLQLMGMPYYLTPSLANRIPKIERHHSPLARVFVQSRRSMVMLLKTALLEDRKRIPFDVGLCRASRLAEALLLPQFVWAWNSLVNRSTTKPQDGVLILANLLDLNVYPLRLLSGEERLMAVIQSCNELPLSLMYNTGRRVHIEGHPELGWIPKDISGNCLTVGAAIRKLKTRKTNDRVAFSVERSERYRQSVLIVATKLGQCIPRSAEIFRVQIPMGNDSGTETQEYIIEIQDTTPSPQIQESHNTGREANTDFLGTCMVIDLTYGTQRARGFAARGVRFLVHARSRMHMDLSYDAPLIARTPKQWWYHRRELWSPLSLFVMESVPLRKRLIIKYGKKFSSHSHSPNTPVYNHRPLEAGSIAC</sequence>
<accession>A0A0D2ICP9</accession>